<dbReference type="EMBL" id="CP042192">
    <property type="protein sequence ID" value="QDS72763.1"/>
    <property type="molecule type" value="Genomic_DNA"/>
</dbReference>
<evidence type="ECO:0000256" key="2">
    <source>
        <dbReference type="ARBA" id="ARBA00022801"/>
    </source>
</evidence>
<comment type="similarity">
    <text evidence="1 3">Belongs to the type-B carboxylesterase/lipase family.</text>
</comment>
<dbReference type="GO" id="GO:0016787">
    <property type="term" value="F:hydrolase activity"/>
    <property type="evidence" value="ECO:0007669"/>
    <property type="project" value="UniProtKB-KW"/>
</dbReference>
<dbReference type="AlphaFoldDB" id="A0A517LAV6"/>
<name>A0A517LAV6_9PEZI</name>
<protein>
    <recommendedName>
        <fullName evidence="3">Carboxylic ester hydrolase</fullName>
        <ecNumber evidence="3">3.1.1.-</ecNumber>
    </recommendedName>
</protein>
<dbReference type="Pfam" id="PF00135">
    <property type="entry name" value="COesterase"/>
    <property type="match status" value="1"/>
</dbReference>
<dbReference type="STRING" id="50376.A0A517LAV6"/>
<evidence type="ECO:0000256" key="3">
    <source>
        <dbReference type="RuleBase" id="RU361235"/>
    </source>
</evidence>
<accession>A0A517LAV6</accession>
<organism evidence="5 6">
    <name type="scientific">Venturia effusa</name>
    <dbReference type="NCBI Taxonomy" id="50376"/>
    <lineage>
        <taxon>Eukaryota</taxon>
        <taxon>Fungi</taxon>
        <taxon>Dikarya</taxon>
        <taxon>Ascomycota</taxon>
        <taxon>Pezizomycotina</taxon>
        <taxon>Dothideomycetes</taxon>
        <taxon>Pleosporomycetidae</taxon>
        <taxon>Venturiales</taxon>
        <taxon>Venturiaceae</taxon>
        <taxon>Venturia</taxon>
    </lineage>
</organism>
<evidence type="ECO:0000313" key="6">
    <source>
        <dbReference type="Proteomes" id="UP000316270"/>
    </source>
</evidence>
<evidence type="ECO:0000259" key="4">
    <source>
        <dbReference type="Pfam" id="PF00135"/>
    </source>
</evidence>
<dbReference type="Gene3D" id="3.40.50.1820">
    <property type="entry name" value="alpha/beta hydrolase"/>
    <property type="match status" value="1"/>
</dbReference>
<dbReference type="InterPro" id="IPR029058">
    <property type="entry name" value="AB_hydrolase_fold"/>
</dbReference>
<dbReference type="InterPro" id="IPR002018">
    <property type="entry name" value="CarbesteraseB"/>
</dbReference>
<proteinExistence type="inferred from homology"/>
<keyword evidence="6" id="KW-1185">Reference proteome</keyword>
<gene>
    <name evidence="5" type="ORF">FKW77_004357</name>
</gene>
<dbReference type="InterPro" id="IPR050309">
    <property type="entry name" value="Type-B_Carboxylest/Lipase"/>
</dbReference>
<feature type="domain" description="Carboxylesterase type B" evidence="4">
    <location>
        <begin position="30"/>
        <end position="539"/>
    </location>
</feature>
<reference evidence="5 6" key="1">
    <citation type="submission" date="2019-07" db="EMBL/GenBank/DDBJ databases">
        <title>Finished genome of Venturia effusa.</title>
        <authorList>
            <person name="Young C.A."/>
            <person name="Cox M.P."/>
            <person name="Ganley A.R.D."/>
            <person name="David W.J."/>
        </authorList>
    </citation>
    <scope>NUCLEOTIDE SEQUENCE [LARGE SCALE GENOMIC DNA]</scope>
    <source>
        <strain evidence="6">albino</strain>
    </source>
</reference>
<sequence>MLTSNRLLVAIQYYFAASTATPSPSPLAKTPDLGSFKGTTINTTLTGIALPVPVHAWLGIDYATQPVGPQGRFHRTRPIEPSNGTRDASRYGKVCVQEYPGLPDYAQDEACLNMNVFRPVGLMGEDRLPVLIWIHGGSFVMGSARSFDGAAFVANSQAPVMVVTFNYRLSSLGFLPSPLFERKNLLNLGLLDQRELLIFVQKYITHFGGDPDRVTLGGRSAGGHSVGIHYFHNYSSPYTTPKPLFAQAIMQSGSVTARGFPNASYPLYARQYATYLSAVGCKDDNNTLSCLRNADIELIKHAGGQAYLDSEYAITWPFQPTLGGPLLETPGSKSGIDGSFYHIPVITTNVPDEAKLFTPGNLTTNEDFLAFISNQLPGLNSTDMAAVETLYPDPLTDATSPYANSPNSTQYNRISAACSDHMYICPGDETAFRTSLASVPTYKLRFATNNSFPAWQGIPHTADTKYTWAEPKTQYPDVGKVLLAYFASFVATGDPNVLREEGTAVWPVYEPGGGRELVVEREGTRVEGHVVRREQCAFWRDPERAGRLNR</sequence>
<evidence type="ECO:0000256" key="1">
    <source>
        <dbReference type="ARBA" id="ARBA00005964"/>
    </source>
</evidence>
<evidence type="ECO:0000313" key="5">
    <source>
        <dbReference type="EMBL" id="QDS72763.1"/>
    </source>
</evidence>
<dbReference type="Proteomes" id="UP000316270">
    <property type="component" value="Chromosome 8"/>
</dbReference>
<dbReference type="EC" id="3.1.1.-" evidence="3"/>
<dbReference type="PROSITE" id="PS00122">
    <property type="entry name" value="CARBOXYLESTERASE_B_1"/>
    <property type="match status" value="1"/>
</dbReference>
<dbReference type="SUPFAM" id="SSF53474">
    <property type="entry name" value="alpha/beta-Hydrolases"/>
    <property type="match status" value="1"/>
</dbReference>
<dbReference type="PANTHER" id="PTHR11559">
    <property type="entry name" value="CARBOXYLESTERASE"/>
    <property type="match status" value="1"/>
</dbReference>
<keyword evidence="2 3" id="KW-0378">Hydrolase</keyword>
<dbReference type="InterPro" id="IPR019826">
    <property type="entry name" value="Carboxylesterase_B_AS"/>
</dbReference>
<dbReference type="OrthoDB" id="408631at2759"/>